<dbReference type="Proteomes" id="UP000276133">
    <property type="component" value="Unassembled WGS sequence"/>
</dbReference>
<dbReference type="EMBL" id="REGN01003678">
    <property type="protein sequence ID" value="RNA21375.1"/>
    <property type="molecule type" value="Genomic_DNA"/>
</dbReference>
<name>A0A3M7RDK5_BRAPC</name>
<evidence type="ECO:0000313" key="1">
    <source>
        <dbReference type="EMBL" id="RNA21375.1"/>
    </source>
</evidence>
<dbReference type="AlphaFoldDB" id="A0A3M7RDK5"/>
<sequence>MHQKLVACFTAHISRAIVMPYYFGPMFNLNLTKILLNYQLKLKFIIRSKKNVDVNFYCKIKTEAETETETETEIFCIFHE</sequence>
<evidence type="ECO:0000313" key="2">
    <source>
        <dbReference type="Proteomes" id="UP000276133"/>
    </source>
</evidence>
<proteinExistence type="predicted"/>
<organism evidence="1 2">
    <name type="scientific">Brachionus plicatilis</name>
    <name type="common">Marine rotifer</name>
    <name type="synonym">Brachionus muelleri</name>
    <dbReference type="NCBI Taxonomy" id="10195"/>
    <lineage>
        <taxon>Eukaryota</taxon>
        <taxon>Metazoa</taxon>
        <taxon>Spiralia</taxon>
        <taxon>Gnathifera</taxon>
        <taxon>Rotifera</taxon>
        <taxon>Eurotatoria</taxon>
        <taxon>Monogononta</taxon>
        <taxon>Pseudotrocha</taxon>
        <taxon>Ploima</taxon>
        <taxon>Brachionidae</taxon>
        <taxon>Brachionus</taxon>
    </lineage>
</organism>
<protein>
    <submittedName>
        <fullName evidence="1">Uncharacterized protein</fullName>
    </submittedName>
</protein>
<reference evidence="1 2" key="1">
    <citation type="journal article" date="2018" name="Sci. Rep.">
        <title>Genomic signatures of local adaptation to the degree of environmental predictability in rotifers.</title>
        <authorList>
            <person name="Franch-Gras L."/>
            <person name="Hahn C."/>
            <person name="Garcia-Roger E.M."/>
            <person name="Carmona M.J."/>
            <person name="Serra M."/>
            <person name="Gomez A."/>
        </authorList>
    </citation>
    <scope>NUCLEOTIDE SEQUENCE [LARGE SCALE GENOMIC DNA]</scope>
    <source>
        <strain evidence="1">HYR1</strain>
    </source>
</reference>
<gene>
    <name evidence="1" type="ORF">BpHYR1_014161</name>
</gene>
<accession>A0A3M7RDK5</accession>
<keyword evidence="2" id="KW-1185">Reference proteome</keyword>
<comment type="caution">
    <text evidence="1">The sequence shown here is derived from an EMBL/GenBank/DDBJ whole genome shotgun (WGS) entry which is preliminary data.</text>
</comment>